<gene>
    <name evidence="3" type="ORF">CAL28_25525</name>
</gene>
<protein>
    <recommendedName>
        <fullName evidence="5">Lipoprotein</fullName>
    </recommendedName>
</protein>
<proteinExistence type="predicted"/>
<feature type="region of interest" description="Disordered" evidence="1">
    <location>
        <begin position="32"/>
        <end position="65"/>
    </location>
</feature>
<evidence type="ECO:0000256" key="1">
    <source>
        <dbReference type="SAM" id="MobiDB-lite"/>
    </source>
</evidence>
<dbReference type="PROSITE" id="PS51257">
    <property type="entry name" value="PROKAR_LIPOPROTEIN"/>
    <property type="match status" value="1"/>
</dbReference>
<dbReference type="Proteomes" id="UP000215767">
    <property type="component" value="Unassembled WGS sequence"/>
</dbReference>
<organism evidence="3 4">
    <name type="scientific">Bordetella genomosp. 11</name>
    <dbReference type="NCBI Taxonomy" id="1416808"/>
    <lineage>
        <taxon>Bacteria</taxon>
        <taxon>Pseudomonadati</taxon>
        <taxon>Pseudomonadota</taxon>
        <taxon>Betaproteobacteria</taxon>
        <taxon>Burkholderiales</taxon>
        <taxon>Alcaligenaceae</taxon>
        <taxon>Bordetella</taxon>
    </lineage>
</organism>
<dbReference type="RefSeq" id="WP_094843897.1">
    <property type="nucleotide sequence ID" value="NZ_NEVS01000004.1"/>
</dbReference>
<evidence type="ECO:0000313" key="3">
    <source>
        <dbReference type="EMBL" id="OZI62524.1"/>
    </source>
</evidence>
<keyword evidence="2" id="KW-0732">Signal</keyword>
<evidence type="ECO:0000256" key="2">
    <source>
        <dbReference type="SAM" id="SignalP"/>
    </source>
</evidence>
<evidence type="ECO:0008006" key="5">
    <source>
        <dbReference type="Google" id="ProtNLM"/>
    </source>
</evidence>
<dbReference type="AlphaFoldDB" id="A0A261UKW2"/>
<evidence type="ECO:0000313" key="4">
    <source>
        <dbReference type="Proteomes" id="UP000215767"/>
    </source>
</evidence>
<dbReference type="EMBL" id="NEVS01000004">
    <property type="protein sequence ID" value="OZI62524.1"/>
    <property type="molecule type" value="Genomic_DNA"/>
</dbReference>
<sequence>MKPTPIRRPHARPGSRWPTLLAALAVACSLTACGGDHEDDTPTPPDTPTQPAPDQPPAPVLHCAP</sequence>
<feature type="compositionally biased region" description="Pro residues" evidence="1">
    <location>
        <begin position="42"/>
        <end position="59"/>
    </location>
</feature>
<feature type="chain" id="PRO_5012989414" description="Lipoprotein" evidence="2">
    <location>
        <begin position="35"/>
        <end position="65"/>
    </location>
</feature>
<accession>A0A261UKW2</accession>
<reference evidence="4" key="1">
    <citation type="submission" date="2017-05" db="EMBL/GenBank/DDBJ databases">
        <title>Complete and WGS of Bordetella genogroups.</title>
        <authorList>
            <person name="Spilker T."/>
            <person name="Lipuma J."/>
        </authorList>
    </citation>
    <scope>NUCLEOTIDE SEQUENCE [LARGE SCALE GENOMIC DNA]</scope>
    <source>
        <strain evidence="4">AU8856</strain>
    </source>
</reference>
<name>A0A261UKW2_9BORD</name>
<feature type="signal peptide" evidence="2">
    <location>
        <begin position="1"/>
        <end position="34"/>
    </location>
</feature>
<keyword evidence="4" id="KW-1185">Reference proteome</keyword>
<comment type="caution">
    <text evidence="3">The sequence shown here is derived from an EMBL/GenBank/DDBJ whole genome shotgun (WGS) entry which is preliminary data.</text>
</comment>
<dbReference type="OrthoDB" id="9781342at2"/>